<evidence type="ECO:0000256" key="2">
    <source>
        <dbReference type="ARBA" id="ARBA00004870"/>
    </source>
</evidence>
<keyword evidence="9 13" id="KW-0418">Kinase</keyword>
<comment type="function">
    <text evidence="1 13">Transfers the gamma-phosphate of ATP to the 4'-position of a tetraacyldisaccharide 1-phosphate intermediate (termed DS-1-P) to form tetraacyldisaccharide 1,4'-bis-phosphate (lipid IVA).</text>
</comment>
<dbReference type="NCBIfam" id="TIGR00682">
    <property type="entry name" value="lpxK"/>
    <property type="match status" value="1"/>
</dbReference>
<comment type="caution">
    <text evidence="14">The sequence shown here is derived from an EMBL/GenBank/DDBJ whole genome shotgun (WGS) entry which is preliminary data.</text>
</comment>
<evidence type="ECO:0000256" key="13">
    <source>
        <dbReference type="HAMAP-Rule" id="MF_00409"/>
    </source>
</evidence>
<feature type="binding site" evidence="13">
    <location>
        <begin position="62"/>
        <end position="69"/>
    </location>
    <ligand>
        <name>ATP</name>
        <dbReference type="ChEBI" id="CHEBI:30616"/>
    </ligand>
</feature>
<keyword evidence="11 13" id="KW-0443">Lipid metabolism</keyword>
<keyword evidence="10 13" id="KW-0067">ATP-binding</keyword>
<evidence type="ECO:0000256" key="8">
    <source>
        <dbReference type="ARBA" id="ARBA00022741"/>
    </source>
</evidence>
<comment type="catalytic activity">
    <reaction evidence="13">
        <text>a lipid A disaccharide + ATP = a lipid IVA + ADP + H(+)</text>
        <dbReference type="Rhea" id="RHEA:67840"/>
        <dbReference type="ChEBI" id="CHEBI:15378"/>
        <dbReference type="ChEBI" id="CHEBI:30616"/>
        <dbReference type="ChEBI" id="CHEBI:176343"/>
        <dbReference type="ChEBI" id="CHEBI:176425"/>
        <dbReference type="ChEBI" id="CHEBI:456216"/>
        <dbReference type="EC" id="2.7.1.130"/>
    </reaction>
</comment>
<evidence type="ECO:0000256" key="9">
    <source>
        <dbReference type="ARBA" id="ARBA00022777"/>
    </source>
</evidence>
<evidence type="ECO:0000313" key="14">
    <source>
        <dbReference type="EMBL" id="MYN04999.1"/>
    </source>
</evidence>
<evidence type="ECO:0000256" key="3">
    <source>
        <dbReference type="ARBA" id="ARBA00012071"/>
    </source>
</evidence>
<dbReference type="SUPFAM" id="SSF52540">
    <property type="entry name" value="P-loop containing nucleoside triphosphate hydrolases"/>
    <property type="match status" value="1"/>
</dbReference>
<dbReference type="GO" id="GO:0009245">
    <property type="term" value="P:lipid A biosynthetic process"/>
    <property type="evidence" value="ECO:0007669"/>
    <property type="project" value="UniProtKB-UniRule"/>
</dbReference>
<sequence>MASSLETTFSREWLRRGALACALWPVSLLFRGLAGMRRAAFAAGLSSSERLPVPVVVVGNIFIGGTGKTPLTIWLVDALRAAGFSPGVVSRGFGSKDAAPREVGPASTPAEVGDEPVLIAARTGCPVFVGRRRAAAGRALLAAHPGVNVIVTDDGLQHYALARDIEIVLFDGRGVGNGWTLPAGPLREPPSRRRDFTVVNTPELAPALAAAVAPPGSGPGAPWQMRLAGAVAERLAERAQRMPLAELARQAAAEGQGGGLKVAAAAGIGNPGRFFAMLRAAGLQPQELPLPDHHDFNDRPFAAIEADIILVTEKDAVKCWQIEELRNDPRIWVVPVSASINPALADQIVEKLRGRTPA</sequence>
<dbReference type="AlphaFoldDB" id="A0A6N9HNK4"/>
<organism evidence="14 15">
    <name type="scientific">Pseudoduganella guangdongensis</name>
    <dbReference type="NCBI Taxonomy" id="2692179"/>
    <lineage>
        <taxon>Bacteria</taxon>
        <taxon>Pseudomonadati</taxon>
        <taxon>Pseudomonadota</taxon>
        <taxon>Betaproteobacteria</taxon>
        <taxon>Burkholderiales</taxon>
        <taxon>Oxalobacteraceae</taxon>
        <taxon>Telluria group</taxon>
        <taxon>Pseudoduganella</taxon>
    </lineage>
</organism>
<keyword evidence="5 13" id="KW-0444">Lipid biosynthesis</keyword>
<gene>
    <name evidence="13" type="primary">lpxK</name>
    <name evidence="14" type="ORF">GTP41_23160</name>
</gene>
<evidence type="ECO:0000256" key="5">
    <source>
        <dbReference type="ARBA" id="ARBA00022516"/>
    </source>
</evidence>
<keyword evidence="15" id="KW-1185">Reference proteome</keyword>
<reference evidence="14 15" key="1">
    <citation type="submission" date="2019-12" db="EMBL/GenBank/DDBJ databases">
        <title>Novel species isolated from a subtropical stream in China.</title>
        <authorList>
            <person name="Lu H."/>
        </authorList>
    </citation>
    <scope>NUCLEOTIDE SEQUENCE [LARGE SCALE GENOMIC DNA]</scope>
    <source>
        <strain evidence="14 15">DS3</strain>
    </source>
</reference>
<proteinExistence type="inferred from homology"/>
<evidence type="ECO:0000256" key="6">
    <source>
        <dbReference type="ARBA" id="ARBA00022556"/>
    </source>
</evidence>
<comment type="pathway">
    <text evidence="2 13">Glycolipid biosynthesis; lipid IV(A) biosynthesis; lipid IV(A) from (3R)-3-hydroxytetradecanoyl-[acyl-carrier-protein] and UDP-N-acetyl-alpha-D-glucosamine: step 6/6.</text>
</comment>
<dbReference type="Pfam" id="PF02606">
    <property type="entry name" value="LpxK"/>
    <property type="match status" value="1"/>
</dbReference>
<dbReference type="GO" id="GO:0005524">
    <property type="term" value="F:ATP binding"/>
    <property type="evidence" value="ECO:0007669"/>
    <property type="project" value="UniProtKB-UniRule"/>
</dbReference>
<dbReference type="Proteomes" id="UP000448575">
    <property type="component" value="Unassembled WGS sequence"/>
</dbReference>
<evidence type="ECO:0000256" key="1">
    <source>
        <dbReference type="ARBA" id="ARBA00002274"/>
    </source>
</evidence>
<evidence type="ECO:0000313" key="15">
    <source>
        <dbReference type="Proteomes" id="UP000448575"/>
    </source>
</evidence>
<keyword evidence="7 13" id="KW-0808">Transferase</keyword>
<comment type="similarity">
    <text evidence="13">Belongs to the LpxK family.</text>
</comment>
<evidence type="ECO:0000256" key="10">
    <source>
        <dbReference type="ARBA" id="ARBA00022840"/>
    </source>
</evidence>
<dbReference type="GO" id="GO:0009029">
    <property type="term" value="F:lipid-A 4'-kinase activity"/>
    <property type="evidence" value="ECO:0007669"/>
    <property type="project" value="UniProtKB-UniRule"/>
</dbReference>
<name>A0A6N9HNK4_9BURK</name>
<evidence type="ECO:0000256" key="4">
    <source>
        <dbReference type="ARBA" id="ARBA00016436"/>
    </source>
</evidence>
<dbReference type="InterPro" id="IPR027417">
    <property type="entry name" value="P-loop_NTPase"/>
</dbReference>
<accession>A0A6N9HNK4</accession>
<evidence type="ECO:0000256" key="11">
    <source>
        <dbReference type="ARBA" id="ARBA00023098"/>
    </source>
</evidence>
<dbReference type="GO" id="GO:0009244">
    <property type="term" value="P:lipopolysaccharide core region biosynthetic process"/>
    <property type="evidence" value="ECO:0007669"/>
    <property type="project" value="TreeGrafter"/>
</dbReference>
<dbReference type="EMBL" id="WWCJ01000023">
    <property type="protein sequence ID" value="MYN04999.1"/>
    <property type="molecule type" value="Genomic_DNA"/>
</dbReference>
<evidence type="ECO:0000256" key="12">
    <source>
        <dbReference type="ARBA" id="ARBA00029757"/>
    </source>
</evidence>
<keyword evidence="6 13" id="KW-0441">Lipid A biosynthesis</keyword>
<dbReference type="InterPro" id="IPR003758">
    <property type="entry name" value="LpxK"/>
</dbReference>
<dbReference type="GO" id="GO:0005886">
    <property type="term" value="C:plasma membrane"/>
    <property type="evidence" value="ECO:0007669"/>
    <property type="project" value="TreeGrafter"/>
</dbReference>
<keyword evidence="8 13" id="KW-0547">Nucleotide-binding</keyword>
<dbReference type="RefSeq" id="WP_161027950.1">
    <property type="nucleotide sequence ID" value="NZ_WWCJ01000023.1"/>
</dbReference>
<dbReference type="PANTHER" id="PTHR42724:SF1">
    <property type="entry name" value="TETRAACYLDISACCHARIDE 4'-KINASE, MITOCHONDRIAL-RELATED"/>
    <property type="match status" value="1"/>
</dbReference>
<protein>
    <recommendedName>
        <fullName evidence="4 13">Tetraacyldisaccharide 4'-kinase</fullName>
        <ecNumber evidence="3 13">2.7.1.130</ecNumber>
    </recommendedName>
    <alternativeName>
        <fullName evidence="12 13">Lipid A 4'-kinase</fullName>
    </alternativeName>
</protein>
<dbReference type="EC" id="2.7.1.130" evidence="3 13"/>
<dbReference type="HAMAP" id="MF_00409">
    <property type="entry name" value="LpxK"/>
    <property type="match status" value="1"/>
</dbReference>
<evidence type="ECO:0000256" key="7">
    <source>
        <dbReference type="ARBA" id="ARBA00022679"/>
    </source>
</evidence>
<dbReference type="UniPathway" id="UPA00359">
    <property type="reaction ID" value="UER00482"/>
</dbReference>
<dbReference type="PANTHER" id="PTHR42724">
    <property type="entry name" value="TETRAACYLDISACCHARIDE 4'-KINASE"/>
    <property type="match status" value="1"/>
</dbReference>